<dbReference type="PANTHER" id="PTHR30273:SF2">
    <property type="entry name" value="PROTEIN FECR"/>
    <property type="match status" value="1"/>
</dbReference>
<evidence type="ECO:0000313" key="5">
    <source>
        <dbReference type="Proteomes" id="UP000653797"/>
    </source>
</evidence>
<keyword evidence="1" id="KW-1133">Transmembrane helix</keyword>
<dbReference type="PIRSF" id="PIRSF018266">
    <property type="entry name" value="FecR"/>
    <property type="match status" value="1"/>
</dbReference>
<evidence type="ECO:0000259" key="3">
    <source>
        <dbReference type="Pfam" id="PF16344"/>
    </source>
</evidence>
<keyword evidence="1" id="KW-0472">Membrane</keyword>
<dbReference type="Gene3D" id="2.60.120.1440">
    <property type="match status" value="1"/>
</dbReference>
<dbReference type="Gene3D" id="3.55.50.30">
    <property type="match status" value="1"/>
</dbReference>
<proteinExistence type="predicted"/>
<gene>
    <name evidence="4" type="ORF">IC230_07215</name>
</gene>
<dbReference type="EMBL" id="JACXAA010000002">
    <property type="protein sequence ID" value="MBD2752671.1"/>
    <property type="molecule type" value="Genomic_DNA"/>
</dbReference>
<feature type="domain" description="Protein FecR C-terminal" evidence="3">
    <location>
        <begin position="300"/>
        <end position="366"/>
    </location>
</feature>
<dbReference type="RefSeq" id="WP_191038297.1">
    <property type="nucleotide sequence ID" value="NZ_JACXAA010000002.1"/>
</dbReference>
<keyword evidence="5" id="KW-1185">Reference proteome</keyword>
<evidence type="ECO:0000256" key="1">
    <source>
        <dbReference type="SAM" id="Phobius"/>
    </source>
</evidence>
<evidence type="ECO:0000259" key="2">
    <source>
        <dbReference type="Pfam" id="PF04773"/>
    </source>
</evidence>
<sequence>MQDYRNLEPEELAADSSFQRWKLAGDPVVSAFWNEWLLQNPDQKEQVEKAHFLLTAISSQTEQRISEQVQLSDREIEREISQLYKSLDRQKPEPVRWLQFTPVRYGMAASLLILLGLFGWYVLKPMNTKRDVTYNELVAQVTSPLDEVKNTTDKPLVVSLPDQSSILLYPKSRISYPRQFLGTRREVYLAGEAFFKVSKNPSRPFYVYANSLVTKVLGTSFMVQTNETAKQVKVVVKTGKVSVYAQDQAASTSKKEDYKLGGTVLTPNQQVVFSEKDTRLVRSLVNEPALLQKEAHRQSFTFKRTPIADVFAALEKAYSIDIVFDEEAMKNCYLTASLADEPLFDKLALICHTINASYDQLDTYIVIDSKGCK</sequence>
<dbReference type="InterPro" id="IPR006860">
    <property type="entry name" value="FecR"/>
</dbReference>
<comment type="caution">
    <text evidence="4">The sequence shown here is derived from an EMBL/GenBank/DDBJ whole genome shotgun (WGS) entry which is preliminary data.</text>
</comment>
<feature type="domain" description="FecR protein" evidence="2">
    <location>
        <begin position="152"/>
        <end position="241"/>
    </location>
</feature>
<name>A0A927AZM5_9BACT</name>
<dbReference type="PANTHER" id="PTHR30273">
    <property type="entry name" value="PERIPLASMIC SIGNAL SENSOR AND SIGMA FACTOR ACTIVATOR FECR-RELATED"/>
    <property type="match status" value="1"/>
</dbReference>
<dbReference type="Pfam" id="PF04773">
    <property type="entry name" value="FecR"/>
    <property type="match status" value="1"/>
</dbReference>
<reference evidence="4" key="1">
    <citation type="submission" date="2020-09" db="EMBL/GenBank/DDBJ databases">
        <authorList>
            <person name="Kim M.K."/>
        </authorList>
    </citation>
    <scope>NUCLEOTIDE SEQUENCE</scope>
    <source>
        <strain evidence="4">BT704</strain>
    </source>
</reference>
<accession>A0A927AZM5</accession>
<organism evidence="4 5">
    <name type="scientific">Spirosoma validum</name>
    <dbReference type="NCBI Taxonomy" id="2771355"/>
    <lineage>
        <taxon>Bacteria</taxon>
        <taxon>Pseudomonadati</taxon>
        <taxon>Bacteroidota</taxon>
        <taxon>Cytophagia</taxon>
        <taxon>Cytophagales</taxon>
        <taxon>Cytophagaceae</taxon>
        <taxon>Spirosoma</taxon>
    </lineage>
</organism>
<protein>
    <submittedName>
        <fullName evidence="4">FecR family protein</fullName>
    </submittedName>
</protein>
<dbReference type="InterPro" id="IPR012373">
    <property type="entry name" value="Ferrdict_sens_TM"/>
</dbReference>
<evidence type="ECO:0000313" key="4">
    <source>
        <dbReference type="EMBL" id="MBD2752671.1"/>
    </source>
</evidence>
<dbReference type="Pfam" id="PF16344">
    <property type="entry name" value="FecR_C"/>
    <property type="match status" value="1"/>
</dbReference>
<dbReference type="GO" id="GO:0016989">
    <property type="term" value="F:sigma factor antagonist activity"/>
    <property type="evidence" value="ECO:0007669"/>
    <property type="project" value="TreeGrafter"/>
</dbReference>
<dbReference type="Proteomes" id="UP000653797">
    <property type="component" value="Unassembled WGS sequence"/>
</dbReference>
<feature type="transmembrane region" description="Helical" evidence="1">
    <location>
        <begin position="103"/>
        <end position="123"/>
    </location>
</feature>
<dbReference type="AlphaFoldDB" id="A0A927AZM5"/>
<dbReference type="InterPro" id="IPR032508">
    <property type="entry name" value="FecR_C"/>
</dbReference>
<keyword evidence="1" id="KW-0812">Transmembrane</keyword>